<dbReference type="Pfam" id="PF02181">
    <property type="entry name" value="FH2"/>
    <property type="match status" value="1"/>
</dbReference>
<dbReference type="Proteomes" id="UP000294530">
    <property type="component" value="Unassembled WGS sequence"/>
</dbReference>
<dbReference type="OrthoDB" id="26518at2759"/>
<dbReference type="EMBL" id="SHOA02000012">
    <property type="protein sequence ID" value="TDH72536.1"/>
    <property type="molecule type" value="Genomic_DNA"/>
</dbReference>
<organism evidence="3 4">
    <name type="scientific">Bremia lactucae</name>
    <name type="common">Lettuce downy mildew</name>
    <dbReference type="NCBI Taxonomy" id="4779"/>
    <lineage>
        <taxon>Eukaryota</taxon>
        <taxon>Sar</taxon>
        <taxon>Stramenopiles</taxon>
        <taxon>Oomycota</taxon>
        <taxon>Peronosporomycetes</taxon>
        <taxon>Peronosporales</taxon>
        <taxon>Peronosporaceae</taxon>
        <taxon>Bremia</taxon>
    </lineage>
</organism>
<accession>A0A976NYG7</accession>
<evidence type="ECO:0000313" key="3">
    <source>
        <dbReference type="EMBL" id="TDH72536.1"/>
    </source>
</evidence>
<dbReference type="InterPro" id="IPR019309">
    <property type="entry name" value="WASHC3"/>
</dbReference>
<feature type="region of interest" description="Disordered" evidence="1">
    <location>
        <begin position="263"/>
        <end position="283"/>
    </location>
</feature>
<comment type="caution">
    <text evidence="3">The sequence shown here is derived from an EMBL/GenBank/DDBJ whole genome shotgun (WGS) entry which is preliminary data.</text>
</comment>
<dbReference type="GeneID" id="94344567"/>
<gene>
    <name evidence="3" type="ORF">CCR75_000790</name>
</gene>
<sequence length="742" mass="85134">MRSNESCPFSDGRNTYVYASTYAVDCKACPVSESTEPLWLLFHLVLSFVLVAHVRWSHVVRHNHVCKQATCYQQQQVQNYAAQAVEKVAKVLQEETKYKVLDLKEDLVLPPTPALSVIEEASTARLTALRIEYTTYLQMIKVGLPRVVVNHKMRAENKDPNVLDELLSTTLSKAKKPAPIEIPPRIESKWDKNQNYTQKVEAFQRMLKVGVPRHLVESKAKQEGIDPADFDKMPTDAMDFVSASFTYRSRRSSISSIISTAPSTPDALAMSGRTERPLPSRSLNTGMRKKLHWSTTLHSDTLAQPRDSFWSHLYTKTQQDRVCISHESRQWMEKLFVQNDVKARESRRRCFNRDETNQVLVDLNHELQWNNGGDEVEVEPGPESDALITTKHLRSALVFRKRYIMLLDFKKSQNIAIVLARVKRSFEELTFDILTLNCNVLTSPALQSLIDMWPDNAEQEAIDEYHGDVTSLATAEQFLIVACKIPNVLQKLRCLQFKLDFATRVKELCDNLKILTRGIRQVCASDRFGGVLEYIFHLGNLLNFGEGVEYTEWIKSISISSLAKLSFTKAYDGRISFLQYVIQSIERDEPHLALFCDQLPLITRCSKLSFQSLIAEHQSLKIGLRMLINETQKSADFTTENASLRVALAESHNSMKLYAMEVEQELQDVHELVNALENERNYFYNYFEEEDTLPIDEMLGFIASFADEYSRERQNVIFRVRKAQESAHLSSVQPFIKKRHSL</sequence>
<name>A0A976NYG7_BRELC</name>
<proteinExistence type="predicted"/>
<dbReference type="KEGG" id="blac:94344567"/>
<protein>
    <recommendedName>
        <fullName evidence="2">FH2 domain-containing protein</fullName>
    </recommendedName>
</protein>
<dbReference type="RefSeq" id="XP_067822035.1">
    <property type="nucleotide sequence ID" value="XM_067958896.1"/>
</dbReference>
<dbReference type="GO" id="GO:0071203">
    <property type="term" value="C:WASH complex"/>
    <property type="evidence" value="ECO:0007669"/>
    <property type="project" value="InterPro"/>
</dbReference>
<dbReference type="Gene3D" id="1.20.58.2220">
    <property type="entry name" value="Formin, FH2 domain"/>
    <property type="match status" value="1"/>
</dbReference>
<reference evidence="3 4" key="1">
    <citation type="journal article" date="2021" name="Genome Biol.">
        <title>AFLAP: assembly-free linkage analysis pipeline using k-mers from genome sequencing data.</title>
        <authorList>
            <person name="Fletcher K."/>
            <person name="Zhang L."/>
            <person name="Gil J."/>
            <person name="Han R."/>
            <person name="Cavanaugh K."/>
            <person name="Michelmore R."/>
        </authorList>
    </citation>
    <scope>NUCLEOTIDE SEQUENCE [LARGE SCALE GENOMIC DNA]</scope>
    <source>
        <strain evidence="3 4">SF5</strain>
    </source>
</reference>
<evidence type="ECO:0000259" key="2">
    <source>
        <dbReference type="PROSITE" id="PS51444"/>
    </source>
</evidence>
<dbReference type="SUPFAM" id="SSF101447">
    <property type="entry name" value="Formin homology 2 domain (FH2 domain)"/>
    <property type="match status" value="1"/>
</dbReference>
<feature type="domain" description="FH2" evidence="2">
    <location>
        <begin position="278"/>
        <end position="735"/>
    </location>
</feature>
<dbReference type="PANTHER" id="PTHR45733:SF8">
    <property type="entry name" value="FORMIN-J"/>
    <property type="match status" value="1"/>
</dbReference>
<evidence type="ECO:0000256" key="1">
    <source>
        <dbReference type="SAM" id="MobiDB-lite"/>
    </source>
</evidence>
<dbReference type="PROSITE" id="PS51444">
    <property type="entry name" value="FH2"/>
    <property type="match status" value="1"/>
</dbReference>
<dbReference type="Pfam" id="PF10152">
    <property type="entry name" value="CCDC53"/>
    <property type="match status" value="1"/>
</dbReference>
<dbReference type="InterPro" id="IPR015425">
    <property type="entry name" value="FH2_Formin"/>
</dbReference>
<keyword evidence="4" id="KW-1185">Reference proteome</keyword>
<dbReference type="SMART" id="SM00498">
    <property type="entry name" value="FH2"/>
    <property type="match status" value="1"/>
</dbReference>
<dbReference type="PANTHER" id="PTHR45733">
    <property type="entry name" value="FORMIN-J"/>
    <property type="match status" value="1"/>
</dbReference>
<dbReference type="AlphaFoldDB" id="A0A976NYG7"/>
<dbReference type="InterPro" id="IPR042201">
    <property type="entry name" value="FH2_Formin_sf"/>
</dbReference>
<evidence type="ECO:0000313" key="4">
    <source>
        <dbReference type="Proteomes" id="UP000294530"/>
    </source>
</evidence>
<dbReference type="InterPro" id="IPR051144">
    <property type="entry name" value="Formin_homology_domain"/>
</dbReference>